<gene>
    <name evidence="18" type="ORF">OV287_49630</name>
</gene>
<evidence type="ECO:0000313" key="19">
    <source>
        <dbReference type="Proteomes" id="UP001207654"/>
    </source>
</evidence>
<evidence type="ECO:0000256" key="9">
    <source>
        <dbReference type="ARBA" id="ARBA00022989"/>
    </source>
</evidence>
<evidence type="ECO:0000256" key="13">
    <source>
        <dbReference type="ARBA" id="ARBA00023264"/>
    </source>
</evidence>
<keyword evidence="7 15" id="KW-0808">Transferase</keyword>
<evidence type="ECO:0000256" key="7">
    <source>
        <dbReference type="ARBA" id="ARBA00022679"/>
    </source>
</evidence>
<evidence type="ECO:0000256" key="11">
    <source>
        <dbReference type="ARBA" id="ARBA00023136"/>
    </source>
</evidence>
<comment type="caution">
    <text evidence="18">The sequence shown here is derived from an EMBL/GenBank/DDBJ whole genome shotgun (WGS) entry which is preliminary data.</text>
</comment>
<dbReference type="RefSeq" id="WP_267541101.1">
    <property type="nucleotide sequence ID" value="NZ_JAPNKA010000001.1"/>
</dbReference>
<dbReference type="PIRSF" id="PIRSF000847">
    <property type="entry name" value="Phos_ph_gly_syn"/>
    <property type="match status" value="1"/>
</dbReference>
<evidence type="ECO:0000256" key="4">
    <source>
        <dbReference type="ARBA" id="ARBA00013170"/>
    </source>
</evidence>
<keyword evidence="11 17" id="KW-0472">Membrane</keyword>
<evidence type="ECO:0000256" key="12">
    <source>
        <dbReference type="ARBA" id="ARBA00023209"/>
    </source>
</evidence>
<dbReference type="Pfam" id="PF01066">
    <property type="entry name" value="CDP-OH_P_transf"/>
    <property type="match status" value="1"/>
</dbReference>
<evidence type="ECO:0000256" key="1">
    <source>
        <dbReference type="ARBA" id="ARBA00004141"/>
    </source>
</evidence>
<proteinExistence type="inferred from homology"/>
<evidence type="ECO:0000256" key="17">
    <source>
        <dbReference type="SAM" id="Phobius"/>
    </source>
</evidence>
<protein>
    <recommendedName>
        <fullName evidence="5">CDP-diacylglycerol--glycerol-3-phosphate 3-phosphatidyltransferase</fullName>
        <ecNumber evidence="4">2.7.8.5</ecNumber>
    </recommendedName>
</protein>
<dbReference type="Proteomes" id="UP001207654">
    <property type="component" value="Unassembled WGS sequence"/>
</dbReference>
<dbReference type="Gene3D" id="1.20.120.1760">
    <property type="match status" value="1"/>
</dbReference>
<evidence type="ECO:0000256" key="5">
    <source>
        <dbReference type="ARBA" id="ARBA00014944"/>
    </source>
</evidence>
<evidence type="ECO:0000256" key="15">
    <source>
        <dbReference type="RuleBase" id="RU003750"/>
    </source>
</evidence>
<feature type="transmembrane region" description="Helical" evidence="17">
    <location>
        <begin position="123"/>
        <end position="143"/>
    </location>
</feature>
<evidence type="ECO:0000256" key="3">
    <source>
        <dbReference type="ARBA" id="ARBA00010441"/>
    </source>
</evidence>
<dbReference type="InterPro" id="IPR000462">
    <property type="entry name" value="CDP-OH_P_trans"/>
</dbReference>
<name>A0ABT4AP04_9BACT</name>
<keyword evidence="19" id="KW-1185">Reference proteome</keyword>
<dbReference type="EMBL" id="JAPNKA010000001">
    <property type="protein sequence ID" value="MCY1082537.1"/>
    <property type="molecule type" value="Genomic_DNA"/>
</dbReference>
<reference evidence="18 19" key="1">
    <citation type="submission" date="2022-11" db="EMBL/GenBank/DDBJ databases">
        <title>Minimal conservation of predation-associated metabolite biosynthetic gene clusters underscores biosynthetic potential of Myxococcota including descriptions for ten novel species: Archangium lansinium sp. nov., Myxococcus landrumus sp. nov., Nannocystis bai.</title>
        <authorList>
            <person name="Ahearne A."/>
            <person name="Stevens C."/>
            <person name="Phillips K."/>
        </authorList>
    </citation>
    <scope>NUCLEOTIDE SEQUENCE [LARGE SCALE GENOMIC DNA]</scope>
    <source>
        <strain evidence="18 19">MIWBW</strain>
    </source>
</reference>
<evidence type="ECO:0000256" key="8">
    <source>
        <dbReference type="ARBA" id="ARBA00022692"/>
    </source>
</evidence>
<comment type="similarity">
    <text evidence="3 15">Belongs to the CDP-alcohol phosphatidyltransferase class-I family.</text>
</comment>
<comment type="subcellular location">
    <subcellularLocation>
        <location evidence="1">Membrane</location>
        <topology evidence="1">Multi-pass membrane protein</topology>
    </subcellularLocation>
</comment>
<feature type="transmembrane region" description="Helical" evidence="17">
    <location>
        <begin position="94"/>
        <end position="111"/>
    </location>
</feature>
<dbReference type="EC" id="2.7.8.5" evidence="4"/>
<evidence type="ECO:0000256" key="6">
    <source>
        <dbReference type="ARBA" id="ARBA00022516"/>
    </source>
</evidence>
<dbReference type="PROSITE" id="PS00379">
    <property type="entry name" value="CDP_ALCOHOL_P_TRANSF"/>
    <property type="match status" value="1"/>
</dbReference>
<dbReference type="InterPro" id="IPR048254">
    <property type="entry name" value="CDP_ALCOHOL_P_TRANSF_CS"/>
</dbReference>
<evidence type="ECO:0000256" key="14">
    <source>
        <dbReference type="ARBA" id="ARBA00048586"/>
    </source>
</evidence>
<dbReference type="InterPro" id="IPR050324">
    <property type="entry name" value="CDP-alcohol_PTase-I"/>
</dbReference>
<organism evidence="18 19">
    <name type="scientific">Archangium lansingense</name>
    <dbReference type="NCBI Taxonomy" id="2995310"/>
    <lineage>
        <taxon>Bacteria</taxon>
        <taxon>Pseudomonadati</taxon>
        <taxon>Myxococcota</taxon>
        <taxon>Myxococcia</taxon>
        <taxon>Myxococcales</taxon>
        <taxon>Cystobacterineae</taxon>
        <taxon>Archangiaceae</taxon>
        <taxon>Archangium</taxon>
    </lineage>
</organism>
<evidence type="ECO:0000256" key="10">
    <source>
        <dbReference type="ARBA" id="ARBA00023098"/>
    </source>
</evidence>
<feature type="region of interest" description="Disordered" evidence="16">
    <location>
        <begin position="173"/>
        <end position="195"/>
    </location>
</feature>
<keyword evidence="8 17" id="KW-0812">Transmembrane</keyword>
<keyword evidence="6" id="KW-0444">Lipid biosynthesis</keyword>
<keyword evidence="13" id="KW-1208">Phospholipid metabolism</keyword>
<comment type="catalytic activity">
    <reaction evidence="14">
        <text>a CDP-1,2-diacyl-sn-glycerol + sn-glycerol 3-phosphate = a 1,2-diacyl-sn-glycero-3-phospho-(1'-sn-glycero-3'-phosphate) + CMP + H(+)</text>
        <dbReference type="Rhea" id="RHEA:12593"/>
        <dbReference type="ChEBI" id="CHEBI:15378"/>
        <dbReference type="ChEBI" id="CHEBI:57597"/>
        <dbReference type="ChEBI" id="CHEBI:58332"/>
        <dbReference type="ChEBI" id="CHEBI:60110"/>
        <dbReference type="ChEBI" id="CHEBI:60377"/>
        <dbReference type="EC" id="2.7.8.5"/>
    </reaction>
</comment>
<dbReference type="PANTHER" id="PTHR14269">
    <property type="entry name" value="CDP-DIACYLGLYCEROL--GLYCEROL-3-PHOSPHATE 3-PHOSPHATIDYLTRANSFERASE-RELATED"/>
    <property type="match status" value="1"/>
</dbReference>
<evidence type="ECO:0000256" key="2">
    <source>
        <dbReference type="ARBA" id="ARBA00005042"/>
    </source>
</evidence>
<comment type="pathway">
    <text evidence="2">Phospholipid metabolism; phosphatidylglycerol biosynthesis; phosphatidylglycerol from CDP-diacylglycerol: step 1/2.</text>
</comment>
<evidence type="ECO:0000256" key="16">
    <source>
        <dbReference type="SAM" id="MobiDB-lite"/>
    </source>
</evidence>
<accession>A0ABT4AP04</accession>
<keyword evidence="10" id="KW-0443">Lipid metabolism</keyword>
<dbReference type="InterPro" id="IPR004570">
    <property type="entry name" value="Phosphatidylglycerol_P_synth"/>
</dbReference>
<dbReference type="InterPro" id="IPR043130">
    <property type="entry name" value="CDP-OH_PTrfase_TM_dom"/>
</dbReference>
<evidence type="ECO:0000313" key="18">
    <source>
        <dbReference type="EMBL" id="MCY1082537.1"/>
    </source>
</evidence>
<sequence length="195" mass="21117">MRRRTSLVLLNALSLCRLPLAVFFVLMEDSLARVGLVLAAALTDFLDGWIARHRHLESYWGALIDPLADRAFVMVALVTFVVEGKLTPVEFGILVVRDVATALGFLVARIVPSFRLVKFQARMLGKVVTTLQLGALLAVLVAPVLVRPLVVAVGVTALAAVADYTATVWRKRTRRQGPRGPTLPNIPSPTGRGTG</sequence>
<keyword evidence="12" id="KW-0594">Phospholipid biosynthesis</keyword>
<keyword evidence="9 17" id="KW-1133">Transmembrane helix</keyword>
<feature type="transmembrane region" description="Helical" evidence="17">
    <location>
        <begin position="149"/>
        <end position="169"/>
    </location>
</feature>
<dbReference type="PANTHER" id="PTHR14269:SF11">
    <property type="entry name" value="CDP-DIACYLGLYCEROL--GLYCEROL-3-PHOSPHATE 3-PHOSPHATIDYLTRANSFERASE"/>
    <property type="match status" value="1"/>
</dbReference>